<dbReference type="InterPro" id="IPR001841">
    <property type="entry name" value="Znf_RING"/>
</dbReference>
<dbReference type="EMBL" id="MU826400">
    <property type="protein sequence ID" value="KAJ7376388.1"/>
    <property type="molecule type" value="Genomic_DNA"/>
</dbReference>
<dbReference type="OrthoDB" id="5976388at2759"/>
<dbReference type="InterPro" id="IPR013083">
    <property type="entry name" value="Znf_RING/FYVE/PHD"/>
</dbReference>
<comment type="catalytic activity">
    <reaction evidence="1">
        <text>S-ubiquitinyl-[E2 ubiquitin-conjugating enzyme]-L-cysteine + [acceptor protein]-L-lysine = [E2 ubiquitin-conjugating enzyme]-L-cysteine + N(6)-ubiquitinyl-[acceptor protein]-L-lysine.</text>
        <dbReference type="EC" id="2.3.2.27"/>
    </reaction>
</comment>
<keyword evidence="13" id="KW-0234">DNA repair</keyword>
<keyword evidence="14" id="KW-0539">Nucleus</keyword>
<evidence type="ECO:0000256" key="2">
    <source>
        <dbReference type="ARBA" id="ARBA00004123"/>
    </source>
</evidence>
<dbReference type="SUPFAM" id="SSF57850">
    <property type="entry name" value="RING/U-box"/>
    <property type="match status" value="1"/>
</dbReference>
<feature type="domain" description="RING-type" evidence="19">
    <location>
        <begin position="38"/>
        <end position="77"/>
    </location>
</feature>
<evidence type="ECO:0000256" key="5">
    <source>
        <dbReference type="ARBA" id="ARBA00012483"/>
    </source>
</evidence>
<evidence type="ECO:0000256" key="8">
    <source>
        <dbReference type="ARBA" id="ARBA00022763"/>
    </source>
</evidence>
<feature type="region of interest" description="Disordered" evidence="18">
    <location>
        <begin position="377"/>
        <end position="406"/>
    </location>
</feature>
<keyword evidence="20" id="KW-0012">Acyltransferase</keyword>
<proteinExistence type="inferred from homology"/>
<feature type="compositionally biased region" description="Basic residues" evidence="18">
    <location>
        <begin position="242"/>
        <end position="260"/>
    </location>
</feature>
<evidence type="ECO:0000256" key="10">
    <source>
        <dbReference type="ARBA" id="ARBA00022786"/>
    </source>
</evidence>
<evidence type="ECO:0000259" key="19">
    <source>
        <dbReference type="PROSITE" id="PS50089"/>
    </source>
</evidence>
<evidence type="ECO:0000256" key="17">
    <source>
        <dbReference type="PROSITE-ProRule" id="PRU00175"/>
    </source>
</evidence>
<evidence type="ECO:0000256" key="18">
    <source>
        <dbReference type="SAM" id="MobiDB-lite"/>
    </source>
</evidence>
<dbReference type="Gene3D" id="3.30.160.60">
    <property type="entry name" value="Classic Zinc Finger"/>
    <property type="match status" value="1"/>
</dbReference>
<feature type="compositionally biased region" description="Acidic residues" evidence="18">
    <location>
        <begin position="545"/>
        <end position="557"/>
    </location>
</feature>
<feature type="region of interest" description="Disordered" evidence="18">
    <location>
        <begin position="114"/>
        <end position="207"/>
    </location>
</feature>
<comment type="similarity">
    <text evidence="4">Belongs to the RAD18 family.</text>
</comment>
<keyword evidence="8" id="KW-0227">DNA damage</keyword>
<dbReference type="InterPro" id="IPR006642">
    <property type="entry name" value="Rad18_UBZ4"/>
</dbReference>
<dbReference type="PROSITE" id="PS00518">
    <property type="entry name" value="ZF_RING_1"/>
    <property type="match status" value="1"/>
</dbReference>
<feature type="compositionally biased region" description="Basic and acidic residues" evidence="18">
    <location>
        <begin position="397"/>
        <end position="406"/>
    </location>
</feature>
<evidence type="ECO:0000256" key="1">
    <source>
        <dbReference type="ARBA" id="ARBA00000900"/>
    </source>
</evidence>
<sequence>MFSFLDVKTPSAKLAEWSPSDWPESLPEMRMIDNLLRCSICYEYFDVAMIVPDCSHNYCSLCIRRSLSYEAQCPTCSLKVNPPSLRSNRVLDELVKNFIKVRAKLLELVTSATQMSSSNSADKKEDEIKNKGSKFSISSTKRRKLAHSRHKKNDSKSSGPDTKRQKLDTENAAALSPVEVTANDQVEDPSMVTEECRSETQESSQLPDADFAECPVCGDIIPHRRINSHLDTCLTRTEKKSSLRRKKSREPKTSKSGKRKCTTEVEDSPAGSSDDSMSCTVIQEACSSTASSSTLTVKGSNALIQTVQKRKPLLNLCTASWQKRSYDKGSRSGIYQLKEINQHLLKEHQDFVMLYNSQCDSPTPMTAAQIVREVEKAEKTRAKEASSTTEASTSGLHFEKDQSVEEMDKTRHKYLNEHQQEFNKLIANIQQRQRGKRNKSATTTVASESLDIKKTDPTEEDLTKSEHDDSDGVVQHNDDQEDKDESMDQSTADVQTYPPYYKDNDQGSSKHDESKTSSLIPEPPSASPSLASLEDEEFTPSLGLGDDDWEFKDDESGDPNVIPESPVIKVGSATDGSEDKEPVLSESGDEF</sequence>
<evidence type="ECO:0000256" key="6">
    <source>
        <dbReference type="ARBA" id="ARBA00022679"/>
    </source>
</evidence>
<dbReference type="FunFam" id="3.30.40.10:FF:000172">
    <property type="entry name" value="E3 ubiquitin-protein ligase RAD18"/>
    <property type="match status" value="1"/>
</dbReference>
<evidence type="ECO:0000256" key="11">
    <source>
        <dbReference type="ARBA" id="ARBA00022833"/>
    </source>
</evidence>
<accession>A0A9W9Z9A5</accession>
<feature type="compositionally biased region" description="Basic residues" evidence="18">
    <location>
        <begin position="140"/>
        <end position="153"/>
    </location>
</feature>
<dbReference type="GO" id="GO:0097505">
    <property type="term" value="C:Rad6-Rad18 complex"/>
    <property type="evidence" value="ECO:0007669"/>
    <property type="project" value="TreeGrafter"/>
</dbReference>
<evidence type="ECO:0000256" key="15">
    <source>
        <dbReference type="ARBA" id="ARBA00031783"/>
    </source>
</evidence>
<comment type="caution">
    <text evidence="20">The sequence shown here is derived from an EMBL/GenBank/DDBJ whole genome shotgun (WGS) entry which is preliminary data.</text>
</comment>
<keyword evidence="11" id="KW-0862">Zinc</keyword>
<evidence type="ECO:0000313" key="21">
    <source>
        <dbReference type="Proteomes" id="UP001163046"/>
    </source>
</evidence>
<feature type="compositionally biased region" description="Basic and acidic residues" evidence="18">
    <location>
        <begin position="450"/>
        <end position="467"/>
    </location>
</feature>
<evidence type="ECO:0000256" key="16">
    <source>
        <dbReference type="ARBA" id="ARBA00082369"/>
    </source>
</evidence>
<dbReference type="GO" id="GO:0006301">
    <property type="term" value="P:DNA damage tolerance"/>
    <property type="evidence" value="ECO:0007669"/>
    <property type="project" value="InterPro"/>
</dbReference>
<evidence type="ECO:0000256" key="3">
    <source>
        <dbReference type="ARBA" id="ARBA00004906"/>
    </source>
</evidence>
<keyword evidence="7" id="KW-0479">Metal-binding</keyword>
<evidence type="ECO:0000256" key="14">
    <source>
        <dbReference type="ARBA" id="ARBA00023242"/>
    </source>
</evidence>
<dbReference type="EC" id="2.3.2.27" evidence="5"/>
<keyword evidence="6 20" id="KW-0808">Transferase</keyword>
<dbReference type="GO" id="GO:0003697">
    <property type="term" value="F:single-stranded DNA binding"/>
    <property type="evidence" value="ECO:0007669"/>
    <property type="project" value="InterPro"/>
</dbReference>
<evidence type="ECO:0000256" key="9">
    <source>
        <dbReference type="ARBA" id="ARBA00022771"/>
    </source>
</evidence>
<evidence type="ECO:0000256" key="7">
    <source>
        <dbReference type="ARBA" id="ARBA00022723"/>
    </source>
</evidence>
<feature type="region of interest" description="Disordered" evidence="18">
    <location>
        <begin position="237"/>
        <end position="276"/>
    </location>
</feature>
<evidence type="ECO:0000256" key="4">
    <source>
        <dbReference type="ARBA" id="ARBA00009506"/>
    </source>
</evidence>
<dbReference type="GO" id="GO:0008270">
    <property type="term" value="F:zinc ion binding"/>
    <property type="evidence" value="ECO:0007669"/>
    <property type="project" value="UniProtKB-KW"/>
</dbReference>
<dbReference type="Proteomes" id="UP001163046">
    <property type="component" value="Unassembled WGS sequence"/>
</dbReference>
<dbReference type="Pfam" id="PF13923">
    <property type="entry name" value="zf-C3HC4_2"/>
    <property type="match status" value="1"/>
</dbReference>
<dbReference type="GO" id="GO:0005634">
    <property type="term" value="C:nucleus"/>
    <property type="evidence" value="ECO:0007669"/>
    <property type="project" value="UniProtKB-SubCell"/>
</dbReference>
<dbReference type="GO" id="GO:0006513">
    <property type="term" value="P:protein monoubiquitination"/>
    <property type="evidence" value="ECO:0007669"/>
    <property type="project" value="InterPro"/>
</dbReference>
<dbReference type="InterPro" id="IPR039577">
    <property type="entry name" value="Rad18"/>
</dbReference>
<organism evidence="20 21">
    <name type="scientific">Desmophyllum pertusum</name>
    <dbReference type="NCBI Taxonomy" id="174260"/>
    <lineage>
        <taxon>Eukaryota</taxon>
        <taxon>Metazoa</taxon>
        <taxon>Cnidaria</taxon>
        <taxon>Anthozoa</taxon>
        <taxon>Hexacorallia</taxon>
        <taxon>Scleractinia</taxon>
        <taxon>Caryophylliina</taxon>
        <taxon>Caryophylliidae</taxon>
        <taxon>Desmophyllum</taxon>
    </lineage>
</organism>
<keyword evidence="9 17" id="KW-0863">Zinc-finger</keyword>
<feature type="compositionally biased region" description="Low complexity" evidence="18">
    <location>
        <begin position="385"/>
        <end position="394"/>
    </location>
</feature>
<feature type="compositionally biased region" description="Basic and acidic residues" evidence="18">
    <location>
        <begin position="502"/>
        <end position="515"/>
    </location>
</feature>
<name>A0A9W9Z9A5_9CNID</name>
<evidence type="ECO:0000256" key="13">
    <source>
        <dbReference type="ARBA" id="ARBA00023204"/>
    </source>
</evidence>
<feature type="region of interest" description="Disordered" evidence="18">
    <location>
        <begin position="429"/>
        <end position="591"/>
    </location>
</feature>
<evidence type="ECO:0000313" key="20">
    <source>
        <dbReference type="EMBL" id="KAJ7376388.1"/>
    </source>
</evidence>
<comment type="pathway">
    <text evidence="3">Protein modification; protein ubiquitination.</text>
</comment>
<dbReference type="InterPro" id="IPR017907">
    <property type="entry name" value="Znf_RING_CS"/>
</dbReference>
<keyword evidence="21" id="KW-1185">Reference proteome</keyword>
<reference evidence="20" key="1">
    <citation type="submission" date="2023-01" db="EMBL/GenBank/DDBJ databases">
        <title>Genome assembly of the deep-sea coral Lophelia pertusa.</title>
        <authorList>
            <person name="Herrera S."/>
            <person name="Cordes E."/>
        </authorList>
    </citation>
    <scope>NUCLEOTIDE SEQUENCE</scope>
    <source>
        <strain evidence="20">USNM1676648</strain>
        <tissue evidence="20">Polyp</tissue>
    </source>
</reference>
<gene>
    <name evidence="20" type="primary">RAD18</name>
    <name evidence="20" type="ORF">OS493_034910</name>
</gene>
<dbReference type="GO" id="GO:0061630">
    <property type="term" value="F:ubiquitin protein ligase activity"/>
    <property type="evidence" value="ECO:0007669"/>
    <property type="project" value="UniProtKB-EC"/>
</dbReference>
<dbReference type="SMART" id="SM00734">
    <property type="entry name" value="ZnF_Rad18"/>
    <property type="match status" value="1"/>
</dbReference>
<evidence type="ECO:0000256" key="12">
    <source>
        <dbReference type="ARBA" id="ARBA00023125"/>
    </source>
</evidence>
<dbReference type="Gene3D" id="3.30.40.10">
    <property type="entry name" value="Zinc/RING finger domain, C3HC4 (zinc finger)"/>
    <property type="match status" value="1"/>
</dbReference>
<keyword evidence="12" id="KW-0238">DNA-binding</keyword>
<feature type="compositionally biased region" description="Basic and acidic residues" evidence="18">
    <location>
        <begin position="121"/>
        <end position="130"/>
    </location>
</feature>
<dbReference type="PANTHER" id="PTHR14134">
    <property type="entry name" value="E3 UBIQUITIN-PROTEIN LIGASE RAD18"/>
    <property type="match status" value="1"/>
</dbReference>
<dbReference type="AlphaFoldDB" id="A0A9W9Z9A5"/>
<dbReference type="CDD" id="cd16529">
    <property type="entry name" value="RING-HC_RAD18"/>
    <property type="match status" value="1"/>
</dbReference>
<dbReference type="PANTHER" id="PTHR14134:SF2">
    <property type="entry name" value="E3 UBIQUITIN-PROTEIN LIGASE RAD18"/>
    <property type="match status" value="1"/>
</dbReference>
<protein>
    <recommendedName>
        <fullName evidence="5">RING-type E3 ubiquitin transferase</fullName>
        <ecNumber evidence="5">2.3.2.27</ecNumber>
    </recommendedName>
    <alternativeName>
        <fullName evidence="15 16">RING-type E3 ubiquitin transferase RAD18</fullName>
    </alternativeName>
</protein>
<keyword evidence="10" id="KW-0833">Ubl conjugation pathway</keyword>
<dbReference type="SMART" id="SM00184">
    <property type="entry name" value="RING"/>
    <property type="match status" value="1"/>
</dbReference>
<dbReference type="PROSITE" id="PS50089">
    <property type="entry name" value="ZF_RING_2"/>
    <property type="match status" value="1"/>
</dbReference>
<dbReference type="GO" id="GO:0006281">
    <property type="term" value="P:DNA repair"/>
    <property type="evidence" value="ECO:0007669"/>
    <property type="project" value="UniProtKB-KW"/>
</dbReference>
<comment type="subcellular location">
    <subcellularLocation>
        <location evidence="2">Nucleus</location>
    </subcellularLocation>
</comment>